<evidence type="ECO:0000256" key="2">
    <source>
        <dbReference type="PROSITE-ProRule" id="PRU00464"/>
    </source>
</evidence>
<dbReference type="Gene3D" id="3.30.428.10">
    <property type="entry name" value="HIT-like"/>
    <property type="match status" value="1"/>
</dbReference>
<dbReference type="InterPro" id="IPR001310">
    <property type="entry name" value="Histidine_triad_HIT"/>
</dbReference>
<dbReference type="AlphaFoldDB" id="A0A1V0HK95"/>
<dbReference type="RefSeq" id="WP_039719489.1">
    <property type="nucleotide sequence ID" value="NZ_CP012839.1"/>
</dbReference>
<dbReference type="EMBL" id="CP012839">
    <property type="protein sequence ID" value="ARC53246.1"/>
    <property type="molecule type" value="Genomic_DNA"/>
</dbReference>
<dbReference type="PROSITE" id="PS51084">
    <property type="entry name" value="HIT_2"/>
    <property type="match status" value="1"/>
</dbReference>
<reference evidence="4 5" key="1">
    <citation type="submission" date="2015-10" db="EMBL/GenBank/DDBJ databases">
        <title>Survey of human and primate louse endosymbionts.</title>
        <authorList>
            <person name="Boyd B.M."/>
        </authorList>
    </citation>
    <scope>NUCLEOTIDE SEQUENCE [LARGE SCALE GENOMIC DNA]</scope>
    <source>
        <strain evidence="4 5">PTSK</strain>
    </source>
</reference>
<dbReference type="InterPro" id="IPR011146">
    <property type="entry name" value="HIT-like"/>
</dbReference>
<evidence type="ECO:0000259" key="3">
    <source>
        <dbReference type="PROSITE" id="PS51084"/>
    </source>
</evidence>
<dbReference type="CDD" id="cd01276">
    <property type="entry name" value="PKCI_related"/>
    <property type="match status" value="1"/>
</dbReference>
<dbReference type="PRINTS" id="PR00332">
    <property type="entry name" value="HISTRIAD"/>
</dbReference>
<evidence type="ECO:0000313" key="4">
    <source>
        <dbReference type="EMBL" id="ARC53246.1"/>
    </source>
</evidence>
<dbReference type="InterPro" id="IPR019808">
    <property type="entry name" value="Histidine_triad_CS"/>
</dbReference>
<dbReference type="STRING" id="428411.AOQ87_00880"/>
<evidence type="ECO:0000256" key="1">
    <source>
        <dbReference type="PIRSR" id="PIRSR601310-1"/>
    </source>
</evidence>
<dbReference type="InterPro" id="IPR036265">
    <property type="entry name" value="HIT-like_sf"/>
</dbReference>
<gene>
    <name evidence="4" type="ORF">AOQ87_00880</name>
</gene>
<dbReference type="KEGG" id="rped:AOQ87_00880"/>
<dbReference type="GO" id="GO:0003824">
    <property type="term" value="F:catalytic activity"/>
    <property type="evidence" value="ECO:0007669"/>
    <property type="project" value="InterPro"/>
</dbReference>
<keyword evidence="5" id="KW-1185">Reference proteome</keyword>
<feature type="domain" description="HIT" evidence="3">
    <location>
        <begin position="6"/>
        <end position="115"/>
    </location>
</feature>
<name>A0A1V0HK95_9ENTR</name>
<dbReference type="PANTHER" id="PTHR23089">
    <property type="entry name" value="HISTIDINE TRIAD HIT PROTEIN"/>
    <property type="match status" value="1"/>
</dbReference>
<dbReference type="Pfam" id="PF01230">
    <property type="entry name" value="HIT"/>
    <property type="match status" value="1"/>
</dbReference>
<dbReference type="SUPFAM" id="SSF54197">
    <property type="entry name" value="HIT-like"/>
    <property type="match status" value="1"/>
</dbReference>
<accession>A0A1V0HK95</accession>
<sequence>MMERTIFHKIICKEVSSKIVYQDHLVTAFEDIKPKCPIHILVVPNIYIVNLNDITENHERLLGHMVLICSKIAREKKIHDSGYRLVMNCNRNSGQEVSYLHMHLLGGKPLGDFLEMEK</sequence>
<protein>
    <submittedName>
        <fullName evidence="4">Purine nucleoside phosphoramidase</fullName>
    </submittedName>
</protein>
<dbReference type="PROSITE" id="PS00892">
    <property type="entry name" value="HIT_1"/>
    <property type="match status" value="1"/>
</dbReference>
<evidence type="ECO:0000313" key="5">
    <source>
        <dbReference type="Proteomes" id="UP000242793"/>
    </source>
</evidence>
<dbReference type="Proteomes" id="UP000242793">
    <property type="component" value="Chromosome"/>
</dbReference>
<proteinExistence type="predicted"/>
<organism evidence="4 5">
    <name type="scientific">Candidatus Riesia pediculischaeffi</name>
    <dbReference type="NCBI Taxonomy" id="428411"/>
    <lineage>
        <taxon>Bacteria</taxon>
        <taxon>Pseudomonadati</taxon>
        <taxon>Pseudomonadota</taxon>
        <taxon>Gammaproteobacteria</taxon>
        <taxon>Enterobacterales</taxon>
        <taxon>Enterobacteriaceae</taxon>
        <taxon>Candidatus Riesia</taxon>
    </lineage>
</organism>
<comment type="caution">
    <text evidence="2">Lacks conserved residue(s) required for the propagation of feature annotation.</text>
</comment>
<feature type="active site" description="Tele-AMP-histidine intermediate" evidence="1">
    <location>
        <position position="101"/>
    </location>
</feature>